<protein>
    <submittedName>
        <fullName evidence="3">Col_cuticle_N domain-containing protein</fullName>
    </submittedName>
</protein>
<keyword evidence="1" id="KW-0812">Transmembrane</keyword>
<accession>A0A1I7ZEN4</accession>
<keyword evidence="2" id="KW-1185">Reference proteome</keyword>
<name>A0A1I7ZEN4_9BILA</name>
<dbReference type="Proteomes" id="UP000095287">
    <property type="component" value="Unplaced"/>
</dbReference>
<evidence type="ECO:0000313" key="2">
    <source>
        <dbReference type="Proteomes" id="UP000095287"/>
    </source>
</evidence>
<evidence type="ECO:0000256" key="1">
    <source>
        <dbReference type="SAM" id="Phobius"/>
    </source>
</evidence>
<dbReference type="WBParaSite" id="L893_g25414.t1">
    <property type="protein sequence ID" value="L893_g25414.t1"/>
    <property type="gene ID" value="L893_g25414"/>
</dbReference>
<keyword evidence="1" id="KW-0472">Membrane</keyword>
<sequence length="132" mass="14720">MFTRAWQLFPEPWRGGTMGVSGRESVATRSSSWDRVSPQEVPVGMYVFRRPVTSEGRFLIYLPNGGYADGHVEAVFVVIIVLAAAFLASALLVCLQLTIRHAVSKANRVLEESPDRQLLIANYQDYEAAEFV</sequence>
<feature type="transmembrane region" description="Helical" evidence="1">
    <location>
        <begin position="74"/>
        <end position="95"/>
    </location>
</feature>
<keyword evidence="1" id="KW-1133">Transmembrane helix</keyword>
<evidence type="ECO:0000313" key="3">
    <source>
        <dbReference type="WBParaSite" id="L893_g25414.t1"/>
    </source>
</evidence>
<proteinExistence type="predicted"/>
<reference evidence="3" key="1">
    <citation type="submission" date="2016-11" db="UniProtKB">
        <authorList>
            <consortium name="WormBaseParasite"/>
        </authorList>
    </citation>
    <scope>IDENTIFICATION</scope>
</reference>
<dbReference type="AlphaFoldDB" id="A0A1I7ZEN4"/>
<organism evidence="2 3">
    <name type="scientific">Steinernema glaseri</name>
    <dbReference type="NCBI Taxonomy" id="37863"/>
    <lineage>
        <taxon>Eukaryota</taxon>
        <taxon>Metazoa</taxon>
        <taxon>Ecdysozoa</taxon>
        <taxon>Nematoda</taxon>
        <taxon>Chromadorea</taxon>
        <taxon>Rhabditida</taxon>
        <taxon>Tylenchina</taxon>
        <taxon>Panagrolaimomorpha</taxon>
        <taxon>Strongyloidoidea</taxon>
        <taxon>Steinernematidae</taxon>
        <taxon>Steinernema</taxon>
    </lineage>
</organism>